<keyword evidence="10" id="KW-0326">Glycosidase</keyword>
<evidence type="ECO:0000256" key="3">
    <source>
        <dbReference type="ARBA" id="ARBA00012744"/>
    </source>
</evidence>
<dbReference type="GO" id="GO:0003677">
    <property type="term" value="F:DNA binding"/>
    <property type="evidence" value="ECO:0007669"/>
    <property type="project" value="UniProtKB-KW"/>
</dbReference>
<keyword evidence="9" id="KW-0539">Nucleus</keyword>
<keyword evidence="5 13" id="KW-0378">Hydrolase</keyword>
<evidence type="ECO:0000256" key="1">
    <source>
        <dbReference type="ARBA" id="ARBA00000448"/>
    </source>
</evidence>
<dbReference type="OrthoDB" id="65569at2759"/>
<keyword evidence="14" id="KW-1185">Reference proteome</keyword>
<keyword evidence="7" id="KW-0238">DNA-binding</keyword>
<dbReference type="Gene3D" id="3.20.20.80">
    <property type="entry name" value="Glycosidases"/>
    <property type="match status" value="1"/>
</dbReference>
<dbReference type="AlphaFoldDB" id="A0A135LUK1"/>
<dbReference type="InterPro" id="IPR007219">
    <property type="entry name" value="XnlR_reg_dom"/>
</dbReference>
<accession>A0A135LUK1</accession>
<dbReference type="SMART" id="SM00066">
    <property type="entry name" value="GAL4"/>
    <property type="match status" value="1"/>
</dbReference>
<comment type="function">
    <text evidence="11">Plays an important role in cellulose degradation. Shows hydrolytic activity against several glycosidic compounds.</text>
</comment>
<dbReference type="PROSITE" id="PS00653">
    <property type="entry name" value="GLYCOSYL_HYDROL_F1_2"/>
    <property type="match status" value="1"/>
</dbReference>
<evidence type="ECO:0000256" key="10">
    <source>
        <dbReference type="ARBA" id="ARBA00023295"/>
    </source>
</evidence>
<evidence type="ECO:0000256" key="2">
    <source>
        <dbReference type="ARBA" id="ARBA00010838"/>
    </source>
</evidence>
<dbReference type="EC" id="3.2.1.21" evidence="3"/>
<organism evidence="13 14">
    <name type="scientific">Penicillium patulum</name>
    <name type="common">Penicillium griseofulvum</name>
    <dbReference type="NCBI Taxonomy" id="5078"/>
    <lineage>
        <taxon>Eukaryota</taxon>
        <taxon>Fungi</taxon>
        <taxon>Dikarya</taxon>
        <taxon>Ascomycota</taxon>
        <taxon>Pezizomycotina</taxon>
        <taxon>Eurotiomycetes</taxon>
        <taxon>Eurotiomycetidae</taxon>
        <taxon>Eurotiales</taxon>
        <taxon>Aspergillaceae</taxon>
        <taxon>Penicillium</taxon>
    </lineage>
</organism>
<evidence type="ECO:0000256" key="11">
    <source>
        <dbReference type="ARBA" id="ARBA00056775"/>
    </source>
</evidence>
<evidence type="ECO:0000313" key="14">
    <source>
        <dbReference type="Proteomes" id="UP000070168"/>
    </source>
</evidence>
<dbReference type="Pfam" id="PF00232">
    <property type="entry name" value="Glyco_hydro_1"/>
    <property type="match status" value="1"/>
</dbReference>
<dbReference type="PANTHER" id="PTHR10353">
    <property type="entry name" value="GLYCOSYL HYDROLASE"/>
    <property type="match status" value="1"/>
</dbReference>
<dbReference type="SMART" id="SM00906">
    <property type="entry name" value="Fungal_trans"/>
    <property type="match status" value="1"/>
</dbReference>
<evidence type="ECO:0000256" key="9">
    <source>
        <dbReference type="ARBA" id="ARBA00023242"/>
    </source>
</evidence>
<dbReference type="Proteomes" id="UP000070168">
    <property type="component" value="Unassembled WGS sequence"/>
</dbReference>
<protein>
    <recommendedName>
        <fullName evidence="3">beta-glucosidase</fullName>
        <ecNumber evidence="3">3.2.1.21</ecNumber>
    </recommendedName>
</protein>
<dbReference type="InterPro" id="IPR036864">
    <property type="entry name" value="Zn2-C6_fun-type_DNA-bd_sf"/>
</dbReference>
<dbReference type="PROSITE" id="PS50048">
    <property type="entry name" value="ZN2_CY6_FUNGAL_2"/>
    <property type="match status" value="1"/>
</dbReference>
<sequence>MSGFLPPDFEWGFATASYQIEGAVNEDGRGKSIWDTFCHLEPTRTKGANGDIACDHYHRFEEDFDLLSNYGAKAYRFSISWSRIIPLGGRNDPVSESGIAFYNKLIDSLLARGITPWVTLYHWDLPQAIHDRYGGWLNVEESQLDFERYAQICYERFGDRVKNWITLNEPWIVSIFGYATGGNAPGRSSINPQSTEGDTTTEPWVVGKALIMSHARAVALYNRKFRAFQKGRIGISLNGDYYEPWDSQDERDRQAAERRMQFHIGWFANPICLAQDYPKCMREQLGDRLPSFTEWDLALLREADIDFYGMNYYTSQFARHRDEPAPETDFIGNVDELQENKQGVSVGEKSGVHWLRSTPELFRKHLTRVYRTYGKPIYITENGCPCPGEEKMTCEEAVNDTYRIQYFRDHLDAVGRARIEDGSDIKGYFAWSLMDNLEWSDGYGVRFGVTFTDYNTLERTPKQSALLLKGMFDERMGGNASSFPDTEDVMASPARSRSSARACDRCRRRKSKCDCSGESSICTNCRLARTQCTFDVPIARRGPKSKRQRSQGVVYPSVLDSPLAPALQVAEHGSITQSLSSTAPVAVPLDAWDTNLSVLDPTLSPETVHTVQSSLSDIASTRITSALQRWHALERVISVQKSSSHLERTINRCFELFFEYLYPLTPLVHEPSLRDGLGFFVTQGRNSRADGLVYGVNTLKYPELWPDLSFTLITAVCAEAAFLLPKDIFPEGEAIADIFLQASRNCLATYLEADLEYPNANSVAIRYFHSNCMHAAGKPRLSWHIFGEATRLAQVMQMHEENSLQGLSSLEVEFRRRAFWIAYIGDKSAAILNNRPITIHKYSFNSGITIGYPTGIEDETISTPGSAVPDSESTQKSFIAGFNANIRLWQSASDLLLEMRLLDSHRNGNLLPRQPPTAEESHRLDHLYVLFATSLDDLPPFLQYDQLMSNANKDNQHLSRLTRLHIIQAANVYVSLHCLKMVITQKFEEFDYYPPAPNEMLLLRKTDIARDLLRVIRDAPFWALQINGEPCVS</sequence>
<evidence type="ECO:0000256" key="7">
    <source>
        <dbReference type="ARBA" id="ARBA00023125"/>
    </source>
</evidence>
<comment type="caution">
    <text evidence="13">The sequence shown here is derived from an EMBL/GenBank/DDBJ whole genome shotgun (WGS) entry which is preliminary data.</text>
</comment>
<dbReference type="GO" id="GO:0030245">
    <property type="term" value="P:cellulose catabolic process"/>
    <property type="evidence" value="ECO:0007669"/>
    <property type="project" value="UniProtKB-ARBA"/>
</dbReference>
<evidence type="ECO:0000259" key="12">
    <source>
        <dbReference type="PROSITE" id="PS50048"/>
    </source>
</evidence>
<evidence type="ECO:0000256" key="6">
    <source>
        <dbReference type="ARBA" id="ARBA00023015"/>
    </source>
</evidence>
<keyword evidence="8" id="KW-0804">Transcription</keyword>
<dbReference type="Pfam" id="PF00172">
    <property type="entry name" value="Zn_clus"/>
    <property type="match status" value="1"/>
</dbReference>
<comment type="similarity">
    <text evidence="2">Belongs to the glycosyl hydrolase 1 family.</text>
</comment>
<dbReference type="PROSITE" id="PS00463">
    <property type="entry name" value="ZN2_CY6_FUNGAL_1"/>
    <property type="match status" value="1"/>
</dbReference>
<dbReference type="InterPro" id="IPR001138">
    <property type="entry name" value="Zn2Cys6_DnaBD"/>
</dbReference>
<dbReference type="SUPFAM" id="SSF51445">
    <property type="entry name" value="(Trans)glycosidases"/>
    <property type="match status" value="1"/>
</dbReference>
<dbReference type="GO" id="GO:0006351">
    <property type="term" value="P:DNA-templated transcription"/>
    <property type="evidence" value="ECO:0007669"/>
    <property type="project" value="InterPro"/>
</dbReference>
<dbReference type="InterPro" id="IPR001360">
    <property type="entry name" value="Glyco_hydro_1"/>
</dbReference>
<dbReference type="PRINTS" id="PR00131">
    <property type="entry name" value="GLHYDRLASE1"/>
</dbReference>
<comment type="catalytic activity">
    <reaction evidence="1">
        <text>Hydrolysis of terminal, non-reducing beta-D-glucosyl residues with release of beta-D-glucose.</text>
        <dbReference type="EC" id="3.2.1.21"/>
    </reaction>
</comment>
<evidence type="ECO:0000256" key="5">
    <source>
        <dbReference type="ARBA" id="ARBA00022801"/>
    </source>
</evidence>
<dbReference type="GO" id="GO:0008270">
    <property type="term" value="F:zinc ion binding"/>
    <property type="evidence" value="ECO:0007669"/>
    <property type="project" value="InterPro"/>
</dbReference>
<dbReference type="Gene3D" id="4.10.240.10">
    <property type="entry name" value="Zn(2)-C6 fungal-type DNA-binding domain"/>
    <property type="match status" value="1"/>
</dbReference>
<evidence type="ECO:0000313" key="13">
    <source>
        <dbReference type="EMBL" id="KXG52581.1"/>
    </source>
</evidence>
<reference evidence="13 14" key="1">
    <citation type="journal article" date="2016" name="BMC Genomics">
        <title>Genome sequencing and secondary metabolism of the postharvest pathogen Penicillium griseofulvum.</title>
        <authorList>
            <person name="Banani H."/>
            <person name="Marcet-Houben M."/>
            <person name="Ballester A.R."/>
            <person name="Abbruscato P."/>
            <person name="Gonzalez-Candelas L."/>
            <person name="Gabaldon T."/>
            <person name="Spadaro D."/>
        </authorList>
    </citation>
    <scope>NUCLEOTIDE SEQUENCE [LARGE SCALE GENOMIC DNA]</scope>
    <source>
        <strain evidence="13 14">PG3</strain>
    </source>
</reference>
<dbReference type="SUPFAM" id="SSF57701">
    <property type="entry name" value="Zn2/Cys6 DNA-binding domain"/>
    <property type="match status" value="1"/>
</dbReference>
<dbReference type="InterPro" id="IPR033132">
    <property type="entry name" value="GH_1_N_CS"/>
</dbReference>
<dbReference type="FunFam" id="3.20.20.80:FF:000011">
    <property type="entry name" value="Cytosolic beta-glucosidase"/>
    <property type="match status" value="1"/>
</dbReference>
<proteinExistence type="inferred from homology"/>
<dbReference type="RefSeq" id="XP_040651117.1">
    <property type="nucleotide sequence ID" value="XM_040796579.1"/>
</dbReference>
<name>A0A135LUK1_PENPA</name>
<keyword evidence="6" id="KW-0805">Transcription regulation</keyword>
<dbReference type="GO" id="GO:0080079">
    <property type="term" value="F:cellobiose glucosidase activity"/>
    <property type="evidence" value="ECO:0007669"/>
    <property type="project" value="UniProtKB-ARBA"/>
</dbReference>
<dbReference type="STRING" id="5078.A0A135LUK1"/>
<dbReference type="Pfam" id="PF04082">
    <property type="entry name" value="Fungal_trans"/>
    <property type="match status" value="1"/>
</dbReference>
<evidence type="ECO:0000256" key="4">
    <source>
        <dbReference type="ARBA" id="ARBA00022723"/>
    </source>
</evidence>
<dbReference type="GO" id="GO:0000981">
    <property type="term" value="F:DNA-binding transcription factor activity, RNA polymerase II-specific"/>
    <property type="evidence" value="ECO:0007669"/>
    <property type="project" value="InterPro"/>
</dbReference>
<evidence type="ECO:0000256" key="8">
    <source>
        <dbReference type="ARBA" id="ARBA00023163"/>
    </source>
</evidence>
<dbReference type="EMBL" id="LHQR01000026">
    <property type="protein sequence ID" value="KXG52581.1"/>
    <property type="molecule type" value="Genomic_DNA"/>
</dbReference>
<dbReference type="GeneID" id="63711879"/>
<keyword evidence="4" id="KW-0479">Metal-binding</keyword>
<dbReference type="CDD" id="cd12148">
    <property type="entry name" value="fungal_TF_MHR"/>
    <property type="match status" value="1"/>
</dbReference>
<feature type="domain" description="Zn(2)-C6 fungal-type" evidence="12">
    <location>
        <begin position="502"/>
        <end position="534"/>
    </location>
</feature>
<gene>
    <name evidence="13" type="ORF">PGRI_088650</name>
</gene>
<dbReference type="InterPro" id="IPR017853">
    <property type="entry name" value="GH"/>
</dbReference>
<dbReference type="PANTHER" id="PTHR10353:SF36">
    <property type="entry name" value="LP05116P"/>
    <property type="match status" value="1"/>
</dbReference>